<organism evidence="1 2">
    <name type="scientific">Linnemannia schmuckeri</name>
    <dbReference type="NCBI Taxonomy" id="64567"/>
    <lineage>
        <taxon>Eukaryota</taxon>
        <taxon>Fungi</taxon>
        <taxon>Fungi incertae sedis</taxon>
        <taxon>Mucoromycota</taxon>
        <taxon>Mortierellomycotina</taxon>
        <taxon>Mortierellomycetes</taxon>
        <taxon>Mortierellales</taxon>
        <taxon>Mortierellaceae</taxon>
        <taxon>Linnemannia</taxon>
    </lineage>
</organism>
<dbReference type="OrthoDB" id="2437965at2759"/>
<dbReference type="InterPro" id="IPR032675">
    <property type="entry name" value="LRR_dom_sf"/>
</dbReference>
<evidence type="ECO:0008006" key="3">
    <source>
        <dbReference type="Google" id="ProtNLM"/>
    </source>
</evidence>
<proteinExistence type="predicted"/>
<evidence type="ECO:0000313" key="2">
    <source>
        <dbReference type="Proteomes" id="UP000748756"/>
    </source>
</evidence>
<reference evidence="1" key="1">
    <citation type="journal article" date="2020" name="Fungal Divers.">
        <title>Resolving the Mortierellaceae phylogeny through synthesis of multi-gene phylogenetics and phylogenomics.</title>
        <authorList>
            <person name="Vandepol N."/>
            <person name="Liber J."/>
            <person name="Desiro A."/>
            <person name="Na H."/>
            <person name="Kennedy M."/>
            <person name="Barry K."/>
            <person name="Grigoriev I.V."/>
            <person name="Miller A.N."/>
            <person name="O'Donnell K."/>
            <person name="Stajich J.E."/>
            <person name="Bonito G."/>
        </authorList>
    </citation>
    <scope>NUCLEOTIDE SEQUENCE</scope>
    <source>
        <strain evidence="1">NRRL 6426</strain>
    </source>
</reference>
<dbReference type="SUPFAM" id="SSF52047">
    <property type="entry name" value="RNI-like"/>
    <property type="match status" value="1"/>
</dbReference>
<evidence type="ECO:0000313" key="1">
    <source>
        <dbReference type="EMBL" id="KAF9154791.1"/>
    </source>
</evidence>
<gene>
    <name evidence="1" type="ORF">BG015_011973</name>
</gene>
<sequence length="468" mass="53365">MQITKETPSSTNPLDLSEIRTVIATYLNSKDSLSCMRVSRAWFQDFAPYVWHTINFDEDDIAFKKVTPEILDKYGAFISEALNITHMEDLLAIQHHKVGALKSIHVRPTRSNLYRELISGLLLRCNGSIHTLDIRCDSPSPDTLKEQRKQPEHYVRVADIIAAGGVSPSADNRITPGRGGCLRTLTLGYVCFTREGFSTLLRCSPSLDELILFRVIVMGHTKSIPLYTGSNLRRLSASLIQIYALDEEDSNAPCLLLHFPLLKNWNIMQMYRPDHWTTDPVCEDFSSWCPDLKNITFGHDNPELISNLLINTFQKVESCTPLAENLTPSTALGLIAHQATLMSIAIQGEMEDTTWTQWFHTIPRLCSNLQVLSLKSLELDSKSLDAFQWGCKDLRELRVRFKDLGDPEEIDTCLMPLCDWRRFGGGVFIPHKDKVNIETRVCQFLFQFKKLRTVWLGTKDYYLSPLYD</sequence>
<accession>A0A9P5S6Z6</accession>
<dbReference type="Gene3D" id="3.80.10.10">
    <property type="entry name" value="Ribonuclease Inhibitor"/>
    <property type="match status" value="1"/>
</dbReference>
<dbReference type="SUPFAM" id="SSF81383">
    <property type="entry name" value="F-box domain"/>
    <property type="match status" value="1"/>
</dbReference>
<dbReference type="Proteomes" id="UP000748756">
    <property type="component" value="Unassembled WGS sequence"/>
</dbReference>
<protein>
    <recommendedName>
        <fullName evidence="3">F-box domain-containing protein</fullName>
    </recommendedName>
</protein>
<comment type="caution">
    <text evidence="1">The sequence shown here is derived from an EMBL/GenBank/DDBJ whole genome shotgun (WGS) entry which is preliminary data.</text>
</comment>
<dbReference type="InterPro" id="IPR036047">
    <property type="entry name" value="F-box-like_dom_sf"/>
</dbReference>
<dbReference type="AlphaFoldDB" id="A0A9P5S6Z6"/>
<dbReference type="EMBL" id="JAAAUQ010000097">
    <property type="protein sequence ID" value="KAF9154791.1"/>
    <property type="molecule type" value="Genomic_DNA"/>
</dbReference>
<name>A0A9P5S6Z6_9FUNG</name>
<keyword evidence="2" id="KW-1185">Reference proteome</keyword>